<dbReference type="AlphaFoldDB" id="A0A2T7Q1E8"/>
<protein>
    <submittedName>
        <fullName evidence="2">Uncharacterized protein</fullName>
    </submittedName>
</protein>
<reference evidence="2 3" key="1">
    <citation type="submission" date="2018-04" db="EMBL/GenBank/DDBJ databases">
        <title>The genome of golden apple snail Pomacea canaliculata provides insight into stress tolerance and invasive adaptation.</title>
        <authorList>
            <person name="Liu C."/>
            <person name="Liu B."/>
            <person name="Ren Y."/>
            <person name="Zhang Y."/>
            <person name="Wang H."/>
            <person name="Li S."/>
            <person name="Jiang F."/>
            <person name="Yin L."/>
            <person name="Zhang G."/>
            <person name="Qian W."/>
            <person name="Fan W."/>
        </authorList>
    </citation>
    <scope>NUCLEOTIDE SEQUENCE [LARGE SCALE GENOMIC DNA]</scope>
    <source>
        <strain evidence="2">SZHN2017</strain>
        <tissue evidence="2">Muscle</tissue>
    </source>
</reference>
<feature type="region of interest" description="Disordered" evidence="1">
    <location>
        <begin position="688"/>
        <end position="711"/>
    </location>
</feature>
<evidence type="ECO:0000313" key="2">
    <source>
        <dbReference type="EMBL" id="PVD39503.1"/>
    </source>
</evidence>
<evidence type="ECO:0000313" key="3">
    <source>
        <dbReference type="Proteomes" id="UP000245119"/>
    </source>
</evidence>
<gene>
    <name evidence="2" type="ORF">C0Q70_02137</name>
</gene>
<feature type="region of interest" description="Disordered" evidence="1">
    <location>
        <begin position="620"/>
        <end position="671"/>
    </location>
</feature>
<feature type="compositionally biased region" description="Polar residues" evidence="1">
    <location>
        <begin position="382"/>
        <end position="392"/>
    </location>
</feature>
<feature type="compositionally biased region" description="Basic and acidic residues" evidence="1">
    <location>
        <begin position="647"/>
        <end position="658"/>
    </location>
</feature>
<feature type="region of interest" description="Disordered" evidence="1">
    <location>
        <begin position="313"/>
        <end position="342"/>
    </location>
</feature>
<comment type="caution">
    <text evidence="2">The sequence shown here is derived from an EMBL/GenBank/DDBJ whole genome shotgun (WGS) entry which is preliminary data.</text>
</comment>
<feature type="compositionally biased region" description="Polar residues" evidence="1">
    <location>
        <begin position="627"/>
        <end position="644"/>
    </location>
</feature>
<evidence type="ECO:0000256" key="1">
    <source>
        <dbReference type="SAM" id="MobiDB-lite"/>
    </source>
</evidence>
<proteinExistence type="predicted"/>
<name>A0A2T7Q1E8_POMCA</name>
<sequence length="711" mass="76608">MVTTLHTRLSDFCCQVDARGLLGEYHVTTRHPHRSPSHNETRDLLMSRIADNQVAFHPSSSASSDPPDLPTYRQALGFVSLRNQWQTRNGGKANGRELSGTKTGVTLYLPVSRAKPWSQQQGGLPLSPSIDSHRNLLRPLVADTAASDSGSREMWLYPTPSYTLSDTTSYTSDIVPQWTPSNASTTKLISVAAPTNADIILSDTTPNNILSDTTPSTANDKETLSDTKPSNARGKKTSWSTQTITGSHETLYDRTHSNTLAMGSPSDNTQISTRNIELSTPSKTMLSETTTRSLTLSQTVPLTSVAEEIRPHLAPGNTRNTGLATGTMPSNQDTLSRGSPGNTSNMEILSDVLHLTSGTALCHPRKEGITADVGKTKEASSPGPNTQSSSRVQSLDITEIPLVHESLKMVSNRSKAGTGLLKAATPSTLGQHQLPDSAVFSGFQEKNNILLELKSSFLARNSVTYEDIILQEISTAFIANKFLESVNIQPSPLSISFQTPAPAMKSKTVTFDRLNPLSDLSPTSDLLTSFVINPSFAFATMPTIPATPAFDTGRTKDVYHHHRNLEDMQYNSGGDDSLSYLLGEHSLNVGPLTSSRLEDSLPQPSRRFYHFPHIIFNSRRAERDSPSADSLQQEVSSAYPSPSGTVRLDHGWPADHTGKNTSTGTPLVPSPGVTVSQWITGTTDTLGAAKGGDCGVSSTSFAGADDHVDLK</sequence>
<feature type="region of interest" description="Disordered" evidence="1">
    <location>
        <begin position="370"/>
        <end position="392"/>
    </location>
</feature>
<feature type="compositionally biased region" description="Polar residues" evidence="1">
    <location>
        <begin position="317"/>
        <end position="342"/>
    </location>
</feature>
<accession>A0A2T7Q1E8</accession>
<feature type="compositionally biased region" description="Polar residues" evidence="1">
    <location>
        <begin position="203"/>
        <end position="218"/>
    </location>
</feature>
<feature type="region of interest" description="Disordered" evidence="1">
    <location>
        <begin position="203"/>
        <end position="241"/>
    </location>
</feature>
<organism evidence="2 3">
    <name type="scientific">Pomacea canaliculata</name>
    <name type="common">Golden apple snail</name>
    <dbReference type="NCBI Taxonomy" id="400727"/>
    <lineage>
        <taxon>Eukaryota</taxon>
        <taxon>Metazoa</taxon>
        <taxon>Spiralia</taxon>
        <taxon>Lophotrochozoa</taxon>
        <taxon>Mollusca</taxon>
        <taxon>Gastropoda</taxon>
        <taxon>Caenogastropoda</taxon>
        <taxon>Architaenioglossa</taxon>
        <taxon>Ampullarioidea</taxon>
        <taxon>Ampullariidae</taxon>
        <taxon>Pomacea</taxon>
    </lineage>
</organism>
<dbReference type="EMBL" id="PZQS01000001">
    <property type="protein sequence ID" value="PVD39503.1"/>
    <property type="molecule type" value="Genomic_DNA"/>
</dbReference>
<keyword evidence="3" id="KW-1185">Reference proteome</keyword>
<dbReference type="Proteomes" id="UP000245119">
    <property type="component" value="Linkage Group LG1"/>
</dbReference>